<protein>
    <submittedName>
        <fullName evidence="1">Uncharacterized protein</fullName>
    </submittedName>
</protein>
<dbReference type="AlphaFoldDB" id="A0A9R1VRQ2"/>
<evidence type="ECO:0000313" key="1">
    <source>
        <dbReference type="EMBL" id="KAJ0209498.1"/>
    </source>
</evidence>
<dbReference type="Proteomes" id="UP000235145">
    <property type="component" value="Unassembled WGS sequence"/>
</dbReference>
<dbReference type="Gene3D" id="2.40.50.140">
    <property type="entry name" value="Nucleic acid-binding proteins"/>
    <property type="match status" value="1"/>
</dbReference>
<dbReference type="EMBL" id="NBSK02000004">
    <property type="protein sequence ID" value="KAJ0209498.1"/>
    <property type="molecule type" value="Genomic_DNA"/>
</dbReference>
<dbReference type="InterPro" id="IPR012340">
    <property type="entry name" value="NA-bd_OB-fold"/>
</dbReference>
<gene>
    <name evidence="1" type="ORF">LSAT_V11C400182100</name>
</gene>
<sequence length="97" mass="11259">MFLELFHPINFSEYDDFTVKNKLNAITEVWEPGEKCNFVILGTIKGILQNKKWYYQACTNCFGKAVPSYGGELNRCSNLHLHEQLLLLIFHPGFFTL</sequence>
<keyword evidence="2" id="KW-1185">Reference proteome</keyword>
<accession>A0A9R1VRQ2</accession>
<reference evidence="1 2" key="1">
    <citation type="journal article" date="2017" name="Nat. Commun.">
        <title>Genome assembly with in vitro proximity ligation data and whole-genome triplication in lettuce.</title>
        <authorList>
            <person name="Reyes-Chin-Wo S."/>
            <person name="Wang Z."/>
            <person name="Yang X."/>
            <person name="Kozik A."/>
            <person name="Arikit S."/>
            <person name="Song C."/>
            <person name="Xia L."/>
            <person name="Froenicke L."/>
            <person name="Lavelle D.O."/>
            <person name="Truco M.J."/>
            <person name="Xia R."/>
            <person name="Zhu S."/>
            <person name="Xu C."/>
            <person name="Xu H."/>
            <person name="Xu X."/>
            <person name="Cox K."/>
            <person name="Korf I."/>
            <person name="Meyers B.C."/>
            <person name="Michelmore R.W."/>
        </authorList>
    </citation>
    <scope>NUCLEOTIDE SEQUENCE [LARGE SCALE GENOMIC DNA]</scope>
    <source>
        <strain evidence="2">cv. Salinas</strain>
        <tissue evidence="1">Seedlings</tissue>
    </source>
</reference>
<evidence type="ECO:0000313" key="2">
    <source>
        <dbReference type="Proteomes" id="UP000235145"/>
    </source>
</evidence>
<organism evidence="1 2">
    <name type="scientific">Lactuca sativa</name>
    <name type="common">Garden lettuce</name>
    <dbReference type="NCBI Taxonomy" id="4236"/>
    <lineage>
        <taxon>Eukaryota</taxon>
        <taxon>Viridiplantae</taxon>
        <taxon>Streptophyta</taxon>
        <taxon>Embryophyta</taxon>
        <taxon>Tracheophyta</taxon>
        <taxon>Spermatophyta</taxon>
        <taxon>Magnoliopsida</taxon>
        <taxon>eudicotyledons</taxon>
        <taxon>Gunneridae</taxon>
        <taxon>Pentapetalae</taxon>
        <taxon>asterids</taxon>
        <taxon>campanulids</taxon>
        <taxon>Asterales</taxon>
        <taxon>Asteraceae</taxon>
        <taxon>Cichorioideae</taxon>
        <taxon>Cichorieae</taxon>
        <taxon>Lactucinae</taxon>
        <taxon>Lactuca</taxon>
    </lineage>
</organism>
<name>A0A9R1VRQ2_LACSA</name>
<proteinExistence type="predicted"/>
<comment type="caution">
    <text evidence="1">The sequence shown here is derived from an EMBL/GenBank/DDBJ whole genome shotgun (WGS) entry which is preliminary data.</text>
</comment>